<dbReference type="GO" id="GO:0016788">
    <property type="term" value="F:hydrolase activity, acting on ester bonds"/>
    <property type="evidence" value="ECO:0007669"/>
    <property type="project" value="InterPro"/>
</dbReference>
<evidence type="ECO:0000256" key="2">
    <source>
        <dbReference type="ARBA" id="ARBA00022723"/>
    </source>
</evidence>
<dbReference type="Gene3D" id="3.40.630.10">
    <property type="entry name" value="Zn peptidases"/>
    <property type="match status" value="1"/>
</dbReference>
<comment type="cofactor">
    <cofactor evidence="1">
        <name>Zn(2+)</name>
        <dbReference type="ChEBI" id="CHEBI:29105"/>
    </cofactor>
</comment>
<dbReference type="InterPro" id="IPR055438">
    <property type="entry name" value="AstE_AspA_cat"/>
</dbReference>
<dbReference type="Pfam" id="PF24827">
    <property type="entry name" value="AstE_AspA_cat"/>
    <property type="match status" value="1"/>
</dbReference>
<accession>A0A6G8F3D2</accession>
<keyword evidence="2" id="KW-0479">Metal-binding</keyword>
<feature type="domain" description="Succinylglutamate desuccinylase/Aspartoacylase catalytic" evidence="5">
    <location>
        <begin position="33"/>
        <end position="216"/>
    </location>
</feature>
<reference evidence="6" key="1">
    <citation type="journal article" date="2020" name="J. ISSAAS">
        <title>Lactobacilli and other gastrointestinal microbiota of Peromyscus leucopus, reservoir host for agents of Lyme disease and other zoonoses in North America.</title>
        <authorList>
            <person name="Milovic A."/>
            <person name="Bassam K."/>
            <person name="Shao H."/>
            <person name="Chatzistamou I."/>
            <person name="Tufts D.M."/>
            <person name="Diuk-Wasser M."/>
            <person name="Barbour A.G."/>
        </authorList>
    </citation>
    <scope>NUCLEOTIDE SEQUENCE</scope>
    <source>
        <strain evidence="6">LL90</strain>
    </source>
</reference>
<organism evidence="6">
    <name type="scientific">uncultured Alphaproteobacteria bacterium</name>
    <dbReference type="NCBI Taxonomy" id="91750"/>
    <lineage>
        <taxon>Bacteria</taxon>
        <taxon>Pseudomonadati</taxon>
        <taxon>Pseudomonadota</taxon>
        <taxon>Alphaproteobacteria</taxon>
        <taxon>environmental samples</taxon>
    </lineage>
</organism>
<dbReference type="PANTHER" id="PTHR37326:SF1">
    <property type="entry name" value="BLL3975 PROTEIN"/>
    <property type="match status" value="1"/>
</dbReference>
<dbReference type="GO" id="GO:0046872">
    <property type="term" value="F:metal ion binding"/>
    <property type="evidence" value="ECO:0007669"/>
    <property type="project" value="UniProtKB-KW"/>
</dbReference>
<evidence type="ECO:0000256" key="1">
    <source>
        <dbReference type="ARBA" id="ARBA00001947"/>
    </source>
</evidence>
<evidence type="ECO:0000256" key="4">
    <source>
        <dbReference type="ARBA" id="ARBA00022833"/>
    </source>
</evidence>
<dbReference type="EMBL" id="MN990732">
    <property type="protein sequence ID" value="QIM10702.1"/>
    <property type="molecule type" value="Genomic_DNA"/>
</dbReference>
<evidence type="ECO:0000313" key="6">
    <source>
        <dbReference type="EMBL" id="QIM10702.1"/>
    </source>
</evidence>
<evidence type="ECO:0000256" key="3">
    <source>
        <dbReference type="ARBA" id="ARBA00022801"/>
    </source>
</evidence>
<keyword evidence="3" id="KW-0378">Hydrolase</keyword>
<gene>
    <name evidence="6" type="ORF">PlAlph_5940</name>
</gene>
<name>A0A6G8F3D2_9PROT</name>
<sequence>MTEYKKNEHNILLIGGGTNIRMTEFVYTGRDKGQKIYIQSGLHGGETSQWVLYKLHNFLMQNLTAGEIHIVPYANPLAWLQRTYYSTAGKFSQIDGKDYNRCFTDSTAADSNSVLCGKITELAAQCDFAVDLHTSKMSNPFAIYTKPEYESYVKILGLKYNQFSDDAAIPALHGTFNACLDRHNIPNITVECGGHDEYNPEKTQEVYEGLTRLLLFLIKGDKTAAVSDIYSFETRKKIYAPTAGLVNYLKPAGTIVTKGDIIAELHPADDIAKIQYITAAEDGVVHVLNPSHIVWQGDIVAEVIPLNNLVKL</sequence>
<proteinExistence type="predicted"/>
<dbReference type="InterPro" id="IPR053138">
    <property type="entry name" value="N-alpha-Ac-DABA_deacetylase"/>
</dbReference>
<protein>
    <recommendedName>
        <fullName evidence="5">Succinylglutamate desuccinylase/Aspartoacylase catalytic domain-containing protein</fullName>
    </recommendedName>
</protein>
<dbReference type="SUPFAM" id="SSF53187">
    <property type="entry name" value="Zn-dependent exopeptidases"/>
    <property type="match status" value="1"/>
</dbReference>
<dbReference type="AlphaFoldDB" id="A0A6G8F3D2"/>
<keyword evidence="4" id="KW-0862">Zinc</keyword>
<dbReference type="PANTHER" id="PTHR37326">
    <property type="entry name" value="BLL3975 PROTEIN"/>
    <property type="match status" value="1"/>
</dbReference>
<evidence type="ECO:0000259" key="5">
    <source>
        <dbReference type="Pfam" id="PF24827"/>
    </source>
</evidence>